<dbReference type="EMBL" id="ML978070">
    <property type="protein sequence ID" value="KAF2015092.1"/>
    <property type="molecule type" value="Genomic_DNA"/>
</dbReference>
<proteinExistence type="predicted"/>
<dbReference type="RefSeq" id="XP_033383431.1">
    <property type="nucleotide sequence ID" value="XM_033533979.1"/>
</dbReference>
<evidence type="ECO:0000313" key="2">
    <source>
        <dbReference type="EMBL" id="KAF2015092.1"/>
    </source>
</evidence>
<name>A0A6A5XPM1_9PLEO</name>
<sequence length="132" mass="14475">MNYLLFPTIILSVLTAVTEARPTRHYTPRQAPAPTDVCGAVWYNKPVLGLYNDPYFDSELVTNGCSNFPIKVAFARHSGLPGACNICEFFSNNDCGGDVVQTISSEKNLDIAQGVVVPQAQSYKCRISLQDE</sequence>
<gene>
    <name evidence="2" type="ORF">BU24DRAFT_493556</name>
</gene>
<feature type="signal peptide" evidence="1">
    <location>
        <begin position="1"/>
        <end position="20"/>
    </location>
</feature>
<organism evidence="2 3">
    <name type="scientific">Aaosphaeria arxii CBS 175.79</name>
    <dbReference type="NCBI Taxonomy" id="1450172"/>
    <lineage>
        <taxon>Eukaryota</taxon>
        <taxon>Fungi</taxon>
        <taxon>Dikarya</taxon>
        <taxon>Ascomycota</taxon>
        <taxon>Pezizomycotina</taxon>
        <taxon>Dothideomycetes</taxon>
        <taxon>Pleosporomycetidae</taxon>
        <taxon>Pleosporales</taxon>
        <taxon>Pleosporales incertae sedis</taxon>
        <taxon>Aaosphaeria</taxon>
    </lineage>
</organism>
<protein>
    <submittedName>
        <fullName evidence="2">Uncharacterized protein</fullName>
    </submittedName>
</protein>
<dbReference type="Proteomes" id="UP000799778">
    <property type="component" value="Unassembled WGS sequence"/>
</dbReference>
<keyword evidence="3" id="KW-1185">Reference proteome</keyword>
<keyword evidence="1" id="KW-0732">Signal</keyword>
<evidence type="ECO:0000313" key="3">
    <source>
        <dbReference type="Proteomes" id="UP000799778"/>
    </source>
</evidence>
<reference evidence="2" key="1">
    <citation type="journal article" date="2020" name="Stud. Mycol.">
        <title>101 Dothideomycetes genomes: a test case for predicting lifestyles and emergence of pathogens.</title>
        <authorList>
            <person name="Haridas S."/>
            <person name="Albert R."/>
            <person name="Binder M."/>
            <person name="Bloem J."/>
            <person name="Labutti K."/>
            <person name="Salamov A."/>
            <person name="Andreopoulos B."/>
            <person name="Baker S."/>
            <person name="Barry K."/>
            <person name="Bills G."/>
            <person name="Bluhm B."/>
            <person name="Cannon C."/>
            <person name="Castanera R."/>
            <person name="Culley D."/>
            <person name="Daum C."/>
            <person name="Ezra D."/>
            <person name="Gonzalez J."/>
            <person name="Henrissat B."/>
            <person name="Kuo A."/>
            <person name="Liang C."/>
            <person name="Lipzen A."/>
            <person name="Lutzoni F."/>
            <person name="Magnuson J."/>
            <person name="Mondo S."/>
            <person name="Nolan M."/>
            <person name="Ohm R."/>
            <person name="Pangilinan J."/>
            <person name="Park H.-J."/>
            <person name="Ramirez L."/>
            <person name="Alfaro M."/>
            <person name="Sun H."/>
            <person name="Tritt A."/>
            <person name="Yoshinaga Y."/>
            <person name="Zwiers L.-H."/>
            <person name="Turgeon B."/>
            <person name="Goodwin S."/>
            <person name="Spatafora J."/>
            <person name="Crous P."/>
            <person name="Grigoriev I."/>
        </authorList>
    </citation>
    <scope>NUCLEOTIDE SEQUENCE</scope>
    <source>
        <strain evidence="2">CBS 175.79</strain>
    </source>
</reference>
<evidence type="ECO:0000256" key="1">
    <source>
        <dbReference type="SAM" id="SignalP"/>
    </source>
</evidence>
<feature type="chain" id="PRO_5025571379" evidence="1">
    <location>
        <begin position="21"/>
        <end position="132"/>
    </location>
</feature>
<dbReference type="GeneID" id="54291376"/>
<accession>A0A6A5XPM1</accession>
<dbReference type="AlphaFoldDB" id="A0A6A5XPM1"/>